<keyword evidence="6 16" id="KW-0285">Flavoprotein</keyword>
<evidence type="ECO:0000256" key="14">
    <source>
        <dbReference type="PIRSR" id="PIRSR000350-3"/>
    </source>
</evidence>
<comment type="cofactor">
    <cofactor evidence="14 16">
        <name>FAD</name>
        <dbReference type="ChEBI" id="CHEBI:57692"/>
    </cofactor>
    <text evidence="14 16">Binds 1 FAD per subunit.</text>
</comment>
<evidence type="ECO:0000256" key="1">
    <source>
        <dbReference type="ARBA" id="ARBA00004496"/>
    </source>
</evidence>
<evidence type="ECO:0000313" key="20">
    <source>
        <dbReference type="Proteomes" id="UP000539111"/>
    </source>
</evidence>
<dbReference type="Gene3D" id="3.30.390.30">
    <property type="match status" value="1"/>
</dbReference>
<accession>A0A7Z0D3T5</accession>
<dbReference type="InterPro" id="IPR050151">
    <property type="entry name" value="Class-I_Pyr_Nuc-Dis_Oxidored"/>
</dbReference>
<dbReference type="NCBIfam" id="TIGR01350">
    <property type="entry name" value="lipoamide_DH"/>
    <property type="match status" value="1"/>
</dbReference>
<proteinExistence type="inferred from homology"/>
<dbReference type="GO" id="GO:0006103">
    <property type="term" value="P:2-oxoglutarate metabolic process"/>
    <property type="evidence" value="ECO:0007669"/>
    <property type="project" value="TreeGrafter"/>
</dbReference>
<dbReference type="GO" id="GO:0004148">
    <property type="term" value="F:dihydrolipoyl dehydrogenase (NADH) activity"/>
    <property type="evidence" value="ECO:0007669"/>
    <property type="project" value="UniProtKB-EC"/>
</dbReference>
<dbReference type="Gene3D" id="3.50.50.60">
    <property type="entry name" value="FAD/NAD(P)-binding domain"/>
    <property type="match status" value="2"/>
</dbReference>
<evidence type="ECO:0000256" key="5">
    <source>
        <dbReference type="ARBA" id="ARBA00022490"/>
    </source>
</evidence>
<dbReference type="InterPro" id="IPR016156">
    <property type="entry name" value="FAD/NAD-linked_Rdtase_dimer_sf"/>
</dbReference>
<dbReference type="PROSITE" id="PS00076">
    <property type="entry name" value="PYRIDINE_REDOX_1"/>
    <property type="match status" value="1"/>
</dbReference>
<evidence type="ECO:0000256" key="2">
    <source>
        <dbReference type="ARBA" id="ARBA00007532"/>
    </source>
</evidence>
<keyword evidence="14" id="KW-0547">Nucleotide-binding</keyword>
<feature type="binding site" evidence="14">
    <location>
        <position position="118"/>
    </location>
    <ligand>
        <name>FAD</name>
        <dbReference type="ChEBI" id="CHEBI:57692"/>
    </ligand>
</feature>
<dbReference type="Proteomes" id="UP000539111">
    <property type="component" value="Unassembled WGS sequence"/>
</dbReference>
<dbReference type="InterPro" id="IPR023753">
    <property type="entry name" value="FAD/NAD-binding_dom"/>
</dbReference>
<evidence type="ECO:0000256" key="6">
    <source>
        <dbReference type="ARBA" id="ARBA00022630"/>
    </source>
</evidence>
<keyword evidence="7 14" id="KW-0274">FAD</keyword>
<feature type="disulfide bond" description="Redox-active" evidence="15">
    <location>
        <begin position="46"/>
        <end position="51"/>
    </location>
</feature>
<evidence type="ECO:0000256" key="4">
    <source>
        <dbReference type="ARBA" id="ARBA00016961"/>
    </source>
</evidence>
<dbReference type="InterPro" id="IPR004099">
    <property type="entry name" value="Pyr_nucl-diS_OxRdtase_dimer"/>
</dbReference>
<keyword evidence="10" id="KW-1015">Disulfide bond</keyword>
<dbReference type="InterPro" id="IPR006258">
    <property type="entry name" value="Lipoamide_DH"/>
</dbReference>
<comment type="caution">
    <text evidence="19">The sequence shown here is derived from an EMBL/GenBank/DDBJ whole genome shotgun (WGS) entry which is preliminary data.</text>
</comment>
<evidence type="ECO:0000256" key="7">
    <source>
        <dbReference type="ARBA" id="ARBA00022827"/>
    </source>
</evidence>
<dbReference type="EMBL" id="JACBZP010000001">
    <property type="protein sequence ID" value="NYI68333.1"/>
    <property type="molecule type" value="Genomic_DNA"/>
</dbReference>
<reference evidence="19 20" key="1">
    <citation type="submission" date="2020-07" db="EMBL/GenBank/DDBJ databases">
        <title>Sequencing the genomes of 1000 actinobacteria strains.</title>
        <authorList>
            <person name="Klenk H.-P."/>
        </authorList>
    </citation>
    <scope>NUCLEOTIDE SEQUENCE [LARGE SCALE GENOMIC DNA]</scope>
    <source>
        <strain evidence="19 20">DSM 26341</strain>
    </source>
</reference>
<dbReference type="RefSeq" id="WP_179428696.1">
    <property type="nucleotide sequence ID" value="NZ_JACBZP010000001.1"/>
</dbReference>
<evidence type="ECO:0000256" key="11">
    <source>
        <dbReference type="ARBA" id="ARBA00023284"/>
    </source>
</evidence>
<evidence type="ECO:0000256" key="8">
    <source>
        <dbReference type="ARBA" id="ARBA00023002"/>
    </source>
</evidence>
<evidence type="ECO:0000313" key="19">
    <source>
        <dbReference type="EMBL" id="NYI68333.1"/>
    </source>
</evidence>
<keyword evidence="8 16" id="KW-0560">Oxidoreductase</keyword>
<evidence type="ECO:0000259" key="17">
    <source>
        <dbReference type="Pfam" id="PF02852"/>
    </source>
</evidence>
<feature type="domain" description="FAD/NAD(P)-binding" evidence="18">
    <location>
        <begin position="9"/>
        <end position="324"/>
    </location>
</feature>
<name>A0A7Z0D3T5_9MICO</name>
<keyword evidence="11 16" id="KW-0676">Redox-active center</keyword>
<protein>
    <recommendedName>
        <fullName evidence="4 16">Dihydrolipoyl dehydrogenase</fullName>
        <ecNumber evidence="3 16">1.8.1.4</ecNumber>
    </recommendedName>
</protein>
<gene>
    <name evidence="19" type="ORF">BJY26_002639</name>
</gene>
<dbReference type="InterPro" id="IPR001100">
    <property type="entry name" value="Pyr_nuc-diS_OxRdtase"/>
</dbReference>
<comment type="miscellaneous">
    <text evidence="16">The active site is a redox-active disulfide bond.</text>
</comment>
<dbReference type="PIRSF" id="PIRSF000350">
    <property type="entry name" value="Mercury_reductase_MerA"/>
    <property type="match status" value="1"/>
</dbReference>
<evidence type="ECO:0000259" key="18">
    <source>
        <dbReference type="Pfam" id="PF07992"/>
    </source>
</evidence>
<dbReference type="PANTHER" id="PTHR22912">
    <property type="entry name" value="DISULFIDE OXIDOREDUCTASE"/>
    <property type="match status" value="1"/>
</dbReference>
<evidence type="ECO:0000256" key="12">
    <source>
        <dbReference type="ARBA" id="ARBA00049187"/>
    </source>
</evidence>
<dbReference type="PRINTS" id="PR00411">
    <property type="entry name" value="PNDRDTASEI"/>
</dbReference>
<dbReference type="PANTHER" id="PTHR22912:SF217">
    <property type="entry name" value="DIHYDROLIPOYL DEHYDROGENASE"/>
    <property type="match status" value="1"/>
</dbReference>
<evidence type="ECO:0000256" key="3">
    <source>
        <dbReference type="ARBA" id="ARBA00012608"/>
    </source>
</evidence>
<feature type="active site" description="Proton acceptor" evidence="13">
    <location>
        <position position="442"/>
    </location>
</feature>
<dbReference type="GO" id="GO:0005737">
    <property type="term" value="C:cytoplasm"/>
    <property type="evidence" value="ECO:0007669"/>
    <property type="project" value="UniProtKB-SubCell"/>
</dbReference>
<dbReference type="SUPFAM" id="SSF55424">
    <property type="entry name" value="FAD/NAD-linked reductases, dimerisation (C-terminal) domain"/>
    <property type="match status" value="1"/>
</dbReference>
<comment type="catalytic activity">
    <reaction evidence="12 16">
        <text>N(6)-[(R)-dihydrolipoyl]-L-lysyl-[protein] + NAD(+) = N(6)-[(R)-lipoyl]-L-lysyl-[protein] + NADH + H(+)</text>
        <dbReference type="Rhea" id="RHEA:15045"/>
        <dbReference type="Rhea" id="RHEA-COMP:10474"/>
        <dbReference type="Rhea" id="RHEA-COMP:10475"/>
        <dbReference type="ChEBI" id="CHEBI:15378"/>
        <dbReference type="ChEBI" id="CHEBI:57540"/>
        <dbReference type="ChEBI" id="CHEBI:57945"/>
        <dbReference type="ChEBI" id="CHEBI:83099"/>
        <dbReference type="ChEBI" id="CHEBI:83100"/>
        <dbReference type="EC" id="1.8.1.4"/>
    </reaction>
</comment>
<dbReference type="InterPro" id="IPR012999">
    <property type="entry name" value="Pyr_OxRdtase_I_AS"/>
</dbReference>
<comment type="subcellular location">
    <subcellularLocation>
        <location evidence="1">Cytoplasm</location>
    </subcellularLocation>
</comment>
<dbReference type="PRINTS" id="PR00368">
    <property type="entry name" value="FADPNR"/>
</dbReference>
<evidence type="ECO:0000256" key="13">
    <source>
        <dbReference type="PIRSR" id="PIRSR000350-2"/>
    </source>
</evidence>
<dbReference type="Pfam" id="PF07992">
    <property type="entry name" value="Pyr_redox_2"/>
    <property type="match status" value="1"/>
</dbReference>
<sequence>MSDNGSQEFDLLILGSGSGGYAAALRGAELGLNVGLIEKAELGGTCLHRGCIPTKTLLHAAEVADAAKDAESFGVKASFDGIDMAGVNKFKTDVITRNYKGLQGLVKSRGVTFIAGAGKLTGTDTIEVTGDDGTATYTGKNIVLATGSYSKSLPGLEIGGRVITSEQALQLDYVPERVAVLGGGVIGVEFASVWKSFGADVTIIEALPHLAPLEDEAVSKTLERAFRKRKINSHVGVRFKSVEQDDNGVKVSLEDGKTVEADLLLVAVGRGPVTGDLGYEEAGITMDRGFVITDERLHTGVGNIYAVGDIVPGLQLAHRGFGQGIFVAEEIAGLKPAPIDETGIPRVTYCEPEITSVGLSEKQAKEKFGDDSVESLEYGLGGNGKSVILKTNGFVKLVREKDGPVVGVHAIGARMSEQAGESQLIVNWEAFPEEVAQLIHAHPTQTEAMGEANLALAGKPLHFHA</sequence>
<feature type="binding site" evidence="14">
    <location>
        <position position="309"/>
    </location>
    <ligand>
        <name>FAD</name>
        <dbReference type="ChEBI" id="CHEBI:57692"/>
    </ligand>
</feature>
<feature type="binding site" evidence="14">
    <location>
        <begin position="146"/>
        <end position="148"/>
    </location>
    <ligand>
        <name>FAD</name>
        <dbReference type="ChEBI" id="CHEBI:57692"/>
    </ligand>
</feature>
<organism evidence="19 20">
    <name type="scientific">Spelaeicoccus albus</name>
    <dbReference type="NCBI Taxonomy" id="1280376"/>
    <lineage>
        <taxon>Bacteria</taxon>
        <taxon>Bacillati</taxon>
        <taxon>Actinomycetota</taxon>
        <taxon>Actinomycetes</taxon>
        <taxon>Micrococcales</taxon>
        <taxon>Brevibacteriaceae</taxon>
        <taxon>Spelaeicoccus</taxon>
    </lineage>
</organism>
<dbReference type="EC" id="1.8.1.4" evidence="3 16"/>
<evidence type="ECO:0000256" key="16">
    <source>
        <dbReference type="RuleBase" id="RU003692"/>
    </source>
</evidence>
<comment type="similarity">
    <text evidence="2 16">Belongs to the class-I pyridine nucleotide-disulfide oxidoreductase family.</text>
</comment>
<keyword evidence="5" id="KW-0963">Cytoplasm</keyword>
<keyword evidence="20" id="KW-1185">Reference proteome</keyword>
<dbReference type="Pfam" id="PF02852">
    <property type="entry name" value="Pyr_redox_dim"/>
    <property type="match status" value="1"/>
</dbReference>
<feature type="binding site" evidence="14">
    <location>
        <begin position="182"/>
        <end position="189"/>
    </location>
    <ligand>
        <name>NAD(+)</name>
        <dbReference type="ChEBI" id="CHEBI:57540"/>
    </ligand>
</feature>
<feature type="domain" description="Pyridine nucleotide-disulphide oxidoreductase dimerisation" evidence="17">
    <location>
        <begin position="344"/>
        <end position="452"/>
    </location>
</feature>
<evidence type="ECO:0000256" key="9">
    <source>
        <dbReference type="ARBA" id="ARBA00023027"/>
    </source>
</evidence>
<dbReference type="AlphaFoldDB" id="A0A7Z0D3T5"/>
<dbReference type="SUPFAM" id="SSF51905">
    <property type="entry name" value="FAD/NAD(P)-binding domain"/>
    <property type="match status" value="1"/>
</dbReference>
<dbReference type="GO" id="GO:0050660">
    <property type="term" value="F:flavin adenine dinucleotide binding"/>
    <property type="evidence" value="ECO:0007669"/>
    <property type="project" value="InterPro"/>
</dbReference>
<keyword evidence="9 14" id="KW-0520">NAD</keyword>
<feature type="binding site" evidence="14">
    <location>
        <position position="55"/>
    </location>
    <ligand>
        <name>FAD</name>
        <dbReference type="ChEBI" id="CHEBI:57692"/>
    </ligand>
</feature>
<feature type="binding site" evidence="14">
    <location>
        <position position="269"/>
    </location>
    <ligand>
        <name>NAD(+)</name>
        <dbReference type="ChEBI" id="CHEBI:57540"/>
    </ligand>
</feature>
<evidence type="ECO:0000256" key="10">
    <source>
        <dbReference type="ARBA" id="ARBA00023157"/>
    </source>
</evidence>
<evidence type="ECO:0000256" key="15">
    <source>
        <dbReference type="PIRSR" id="PIRSR000350-4"/>
    </source>
</evidence>
<feature type="binding site" evidence="14">
    <location>
        <position position="205"/>
    </location>
    <ligand>
        <name>NAD(+)</name>
        <dbReference type="ChEBI" id="CHEBI:57540"/>
    </ligand>
</feature>
<dbReference type="InterPro" id="IPR036188">
    <property type="entry name" value="FAD/NAD-bd_sf"/>
</dbReference>